<sequence>MMKWKKMMATLVASSSMLLLAACTPSAQKINEKMEDAGQDVKNGRVEMTMDLKSGDEKIQVASDMDFKLKPALFKQELTLKGDGQTIPVTDYITDDEQYMKLNGEWIKGDKDTFKEVGVEWPDFEKEEKNRTYSAGSEKLLDEMEVNSKDNTYTMTLKGDSKNKKSVVKEVKKMMTSAVENEETKNLFKDIKVQSVDYTYKIDKDSYLPKNYQVKMKYKQDGETINAKMNYDYSKLNKNKDIKIPAQVKDAAIDLNDLNELAEMEDY</sequence>
<dbReference type="EMBL" id="JQCN01000004">
    <property type="protein sequence ID" value="KRO02047.1"/>
    <property type="molecule type" value="Genomic_DNA"/>
</dbReference>
<protein>
    <recommendedName>
        <fullName evidence="4">Lipoprotein</fullName>
    </recommendedName>
</protein>
<evidence type="ECO:0008006" key="4">
    <source>
        <dbReference type="Google" id="ProtNLM"/>
    </source>
</evidence>
<name>A0A0R2LJV7_9LACO</name>
<keyword evidence="3" id="KW-1185">Reference proteome</keyword>
<dbReference type="PROSITE" id="PS51257">
    <property type="entry name" value="PROKAR_LIPOPROTEIN"/>
    <property type="match status" value="1"/>
</dbReference>
<dbReference type="OrthoDB" id="2826849at2"/>
<dbReference type="Proteomes" id="UP000051886">
    <property type="component" value="Unassembled WGS sequence"/>
</dbReference>
<dbReference type="RefSeq" id="WP_146983673.1">
    <property type="nucleotide sequence ID" value="NZ_BJYB01000010.1"/>
</dbReference>
<dbReference type="AlphaFoldDB" id="A0A0R2LJV7"/>
<dbReference type="Pfam" id="PF20316">
    <property type="entry name" value="DUF6612"/>
    <property type="match status" value="1"/>
</dbReference>
<proteinExistence type="predicted"/>
<evidence type="ECO:0000313" key="2">
    <source>
        <dbReference type="EMBL" id="KRO02047.1"/>
    </source>
</evidence>
<feature type="chain" id="PRO_5039420748" description="Lipoprotein" evidence="1">
    <location>
        <begin position="22"/>
        <end position="267"/>
    </location>
</feature>
<organism evidence="2 3">
    <name type="scientific">Ligilactobacillus pobuzihii</name>
    <dbReference type="NCBI Taxonomy" id="449659"/>
    <lineage>
        <taxon>Bacteria</taxon>
        <taxon>Bacillati</taxon>
        <taxon>Bacillota</taxon>
        <taxon>Bacilli</taxon>
        <taxon>Lactobacillales</taxon>
        <taxon>Lactobacillaceae</taxon>
        <taxon>Ligilactobacillus</taxon>
    </lineage>
</organism>
<accession>A0A0R2LJV7</accession>
<evidence type="ECO:0000256" key="1">
    <source>
        <dbReference type="SAM" id="SignalP"/>
    </source>
</evidence>
<feature type="signal peptide" evidence="1">
    <location>
        <begin position="1"/>
        <end position="21"/>
    </location>
</feature>
<dbReference type="InterPro" id="IPR046720">
    <property type="entry name" value="DUF6612"/>
</dbReference>
<keyword evidence="1" id="KW-0732">Signal</keyword>
<gene>
    <name evidence="2" type="ORF">IV66_GL001716</name>
</gene>
<reference evidence="2 3" key="1">
    <citation type="journal article" date="2015" name="Genome Announc.">
        <title>Expanding the biotechnology potential of lactobacilli through comparative genomics of 213 strains and associated genera.</title>
        <authorList>
            <person name="Sun Z."/>
            <person name="Harris H.M."/>
            <person name="McCann A."/>
            <person name="Guo C."/>
            <person name="Argimon S."/>
            <person name="Zhang W."/>
            <person name="Yang X."/>
            <person name="Jeffery I.B."/>
            <person name="Cooney J.C."/>
            <person name="Kagawa T.F."/>
            <person name="Liu W."/>
            <person name="Song Y."/>
            <person name="Salvetti E."/>
            <person name="Wrobel A."/>
            <person name="Rasinkangas P."/>
            <person name="Parkhill J."/>
            <person name="Rea M.C."/>
            <person name="O'Sullivan O."/>
            <person name="Ritari J."/>
            <person name="Douillard F.P."/>
            <person name="Paul Ross R."/>
            <person name="Yang R."/>
            <person name="Briner A.E."/>
            <person name="Felis G.E."/>
            <person name="de Vos W.M."/>
            <person name="Barrangou R."/>
            <person name="Klaenhammer T.R."/>
            <person name="Caufield P.W."/>
            <person name="Cui Y."/>
            <person name="Zhang H."/>
            <person name="O'Toole P.W."/>
        </authorList>
    </citation>
    <scope>NUCLEOTIDE SEQUENCE [LARGE SCALE GENOMIC DNA]</scope>
    <source>
        <strain evidence="2 3">NBRC 103219</strain>
    </source>
</reference>
<comment type="caution">
    <text evidence="2">The sequence shown here is derived from an EMBL/GenBank/DDBJ whole genome shotgun (WGS) entry which is preliminary data.</text>
</comment>
<dbReference type="PATRIC" id="fig|449659.4.peg.1752"/>
<dbReference type="Gene3D" id="2.50.20.20">
    <property type="match status" value="1"/>
</dbReference>
<dbReference type="STRING" id="449659.IV66_GL001716"/>
<evidence type="ECO:0000313" key="3">
    <source>
        <dbReference type="Proteomes" id="UP000051886"/>
    </source>
</evidence>